<evidence type="ECO:0000256" key="5">
    <source>
        <dbReference type="ARBA" id="ARBA00022737"/>
    </source>
</evidence>
<evidence type="ECO:0000256" key="7">
    <source>
        <dbReference type="ARBA" id="ARBA00023136"/>
    </source>
</evidence>
<dbReference type="GO" id="GO:0016020">
    <property type="term" value="C:membrane"/>
    <property type="evidence" value="ECO:0007669"/>
    <property type="project" value="UniProtKB-SubCell"/>
</dbReference>
<evidence type="ECO:0000313" key="9">
    <source>
        <dbReference type="Proteomes" id="UP000199628"/>
    </source>
</evidence>
<proteinExistence type="predicted"/>
<keyword evidence="9" id="KW-1185">Reference proteome</keyword>
<evidence type="ECO:0000256" key="2">
    <source>
        <dbReference type="ARBA" id="ARBA00004613"/>
    </source>
</evidence>
<evidence type="ECO:0000256" key="4">
    <source>
        <dbReference type="ARBA" id="ARBA00022656"/>
    </source>
</evidence>
<dbReference type="Proteomes" id="UP000199628">
    <property type="component" value="Unassembled WGS sequence"/>
</dbReference>
<dbReference type="EMBL" id="FMZV01000013">
    <property type="protein sequence ID" value="SDE05323.1"/>
    <property type="molecule type" value="Genomic_DNA"/>
</dbReference>
<dbReference type="Gene3D" id="2.150.10.10">
    <property type="entry name" value="Serralysin-like metalloprotease, C-terminal"/>
    <property type="match status" value="5"/>
</dbReference>
<accession>A0A1G6ZSF0</accession>
<dbReference type="SUPFAM" id="SSF51120">
    <property type="entry name" value="beta-Roll"/>
    <property type="match status" value="4"/>
</dbReference>
<evidence type="ECO:0000256" key="3">
    <source>
        <dbReference type="ARBA" id="ARBA00022525"/>
    </source>
</evidence>
<name>A0A1G6ZSF0_9RHOB</name>
<evidence type="ECO:0000313" key="8">
    <source>
        <dbReference type="EMBL" id="SDE05323.1"/>
    </source>
</evidence>
<dbReference type="Pfam" id="PF00353">
    <property type="entry name" value="HemolysinCabind"/>
    <property type="match status" value="6"/>
</dbReference>
<evidence type="ECO:0000256" key="1">
    <source>
        <dbReference type="ARBA" id="ARBA00004370"/>
    </source>
</evidence>
<dbReference type="PROSITE" id="PS00330">
    <property type="entry name" value="HEMOLYSIN_CALCIUM"/>
    <property type="match status" value="5"/>
</dbReference>
<dbReference type="InterPro" id="IPR003995">
    <property type="entry name" value="RTX_toxin_determinant-A"/>
</dbReference>
<keyword evidence="3" id="KW-0964">Secreted</keyword>
<keyword evidence="5" id="KW-0677">Repeat</keyword>
<comment type="subcellular location">
    <subcellularLocation>
        <location evidence="1">Membrane</location>
    </subcellularLocation>
    <subcellularLocation>
        <location evidence="2">Secreted</location>
    </subcellularLocation>
</comment>
<dbReference type="PANTHER" id="PTHR38340">
    <property type="entry name" value="S-LAYER PROTEIN"/>
    <property type="match status" value="1"/>
</dbReference>
<keyword evidence="7" id="KW-0472">Membrane</keyword>
<dbReference type="InterPro" id="IPR050557">
    <property type="entry name" value="RTX_toxin/Mannuronan_C5-epim"/>
</dbReference>
<dbReference type="RefSeq" id="WP_093034427.1">
    <property type="nucleotide sequence ID" value="NZ_FMZV01000013.1"/>
</dbReference>
<evidence type="ECO:0000256" key="6">
    <source>
        <dbReference type="ARBA" id="ARBA00023026"/>
    </source>
</evidence>
<dbReference type="InterPro" id="IPR011049">
    <property type="entry name" value="Serralysin-like_metalloprot_C"/>
</dbReference>
<dbReference type="GO" id="GO:0005509">
    <property type="term" value="F:calcium ion binding"/>
    <property type="evidence" value="ECO:0007669"/>
    <property type="project" value="InterPro"/>
</dbReference>
<dbReference type="InterPro" id="IPR018511">
    <property type="entry name" value="Hemolysin-typ_Ca-bd_CS"/>
</dbReference>
<protein>
    <submittedName>
        <fullName evidence="8">Ca2+-binding protein, RTX toxin-related</fullName>
    </submittedName>
</protein>
<dbReference type="PRINTS" id="PR00313">
    <property type="entry name" value="CABNDNGRPT"/>
</dbReference>
<keyword evidence="4" id="KW-0800">Toxin</keyword>
<reference evidence="9" key="1">
    <citation type="submission" date="2016-10" db="EMBL/GenBank/DDBJ databases">
        <authorList>
            <person name="Varghese N."/>
            <person name="Submissions S."/>
        </authorList>
    </citation>
    <scope>NUCLEOTIDE SEQUENCE [LARGE SCALE GENOMIC DNA]</scope>
    <source>
        <strain evidence="9">CGMCC 1.9108</strain>
    </source>
</reference>
<dbReference type="PRINTS" id="PR01488">
    <property type="entry name" value="RTXTOXINA"/>
</dbReference>
<gene>
    <name evidence="8" type="ORF">SAMN04488239_11379</name>
</gene>
<sequence>MAIITLFGDTGFFNPDVGIPGSIVSATSGLVVIQDFTGIRHELTGTFSIDPAGDPQSGTISGIRGYDNGTLVLEARELSVSFGLVLIAILSSDPDFSEFLDNVLSDVDFLTGSDAGESIYAGDGNDLVIGGNRDDVFFAGFGNDTIQGGAGTDVAVFSGVLAEASFRQDGDRILVQSRDGSDVLRGIEWLLFEDAVFTVSELYEPATAGDDVRAGSRASEFFAGLSGNDHLSGLAGNDTLSGDAGHDTLYGGEGDDSLSGGSGHDLFGGGNGHDSLFGGDGDDLLWGAAGDDLLQGDSGNDTLGGGAQNDTLWGGFGNDQLWGGTGHDRLIGGPGSDTLGGYDGHDYLQGDLGNDQLWGAAGDDTLVGVDGDDTIGAGGGDDSIVGGDGHDLIYGGAGNDTLDGGEGHDTIYAGTGNDEIVFSGGVDVIYGFVPGEDRINLTSFLNLTSYAQLQADHLAQVGATAVVLLNDDNFLRLDGVQLAELSADNFIF</sequence>
<dbReference type="OrthoDB" id="423072at2"/>
<dbReference type="GO" id="GO:0090729">
    <property type="term" value="F:toxin activity"/>
    <property type="evidence" value="ECO:0007669"/>
    <property type="project" value="UniProtKB-KW"/>
</dbReference>
<dbReference type="PANTHER" id="PTHR38340:SF1">
    <property type="entry name" value="S-LAYER PROTEIN"/>
    <property type="match status" value="1"/>
</dbReference>
<dbReference type="STRING" id="639004.SAMN04488239_11379"/>
<dbReference type="GO" id="GO:0005576">
    <property type="term" value="C:extracellular region"/>
    <property type="evidence" value="ECO:0007669"/>
    <property type="project" value="UniProtKB-SubCell"/>
</dbReference>
<dbReference type="AlphaFoldDB" id="A0A1G6ZSF0"/>
<keyword evidence="6" id="KW-0843">Virulence</keyword>
<dbReference type="InterPro" id="IPR001343">
    <property type="entry name" value="Hemolysn_Ca-bd"/>
</dbReference>
<organism evidence="8 9">
    <name type="scientific">Ruegeria marina</name>
    <dbReference type="NCBI Taxonomy" id="639004"/>
    <lineage>
        <taxon>Bacteria</taxon>
        <taxon>Pseudomonadati</taxon>
        <taxon>Pseudomonadota</taxon>
        <taxon>Alphaproteobacteria</taxon>
        <taxon>Rhodobacterales</taxon>
        <taxon>Roseobacteraceae</taxon>
        <taxon>Ruegeria</taxon>
    </lineage>
</organism>